<evidence type="ECO:0000259" key="1">
    <source>
        <dbReference type="Pfam" id="PF11800"/>
    </source>
</evidence>
<name>A0ABY6DH03_9RHOB</name>
<geneLocation type="plasmid" evidence="2 3">
    <name>unnamed3</name>
</geneLocation>
<feature type="domain" description="Plasmid replication protein C C-terminal" evidence="1">
    <location>
        <begin position="3"/>
        <end position="85"/>
    </location>
</feature>
<dbReference type="InterPro" id="IPR021760">
    <property type="entry name" value="RepC_C"/>
</dbReference>
<dbReference type="Pfam" id="PF11800">
    <property type="entry name" value="RP-C_C"/>
    <property type="match status" value="1"/>
</dbReference>
<evidence type="ECO:0000313" key="2">
    <source>
        <dbReference type="EMBL" id="UXX85330.1"/>
    </source>
</evidence>
<reference evidence="2" key="1">
    <citation type="submission" date="2022-10" db="EMBL/GenBank/DDBJ databases">
        <title>Roseovarius pelagicus sp. nov., isolated from Arctic seawater.</title>
        <authorList>
            <person name="Hong Y.W."/>
            <person name="Hwang C.Y."/>
        </authorList>
    </citation>
    <scope>NUCLEOTIDE SEQUENCE</scope>
    <source>
        <strain evidence="2">HL-MP18</strain>
        <plasmid evidence="2">unnamed3</plasmid>
    </source>
</reference>
<dbReference type="EMBL" id="CP106739">
    <property type="protein sequence ID" value="UXX85330.1"/>
    <property type="molecule type" value="Genomic_DNA"/>
</dbReference>
<protein>
    <submittedName>
        <fullName evidence="2">Replication initiation protein RepC</fullName>
    </submittedName>
</protein>
<organism evidence="2 3">
    <name type="scientific">Roseovarius pelagicus</name>
    <dbReference type="NCBI Taxonomy" id="2980108"/>
    <lineage>
        <taxon>Bacteria</taxon>
        <taxon>Pseudomonadati</taxon>
        <taxon>Pseudomonadota</taxon>
        <taxon>Alphaproteobacteria</taxon>
        <taxon>Rhodobacterales</taxon>
        <taxon>Roseobacteraceae</taxon>
        <taxon>Roseovarius</taxon>
    </lineage>
</organism>
<evidence type="ECO:0000313" key="3">
    <source>
        <dbReference type="Proteomes" id="UP001064087"/>
    </source>
</evidence>
<sequence>MGGFLKDWGDLHRVAGQLRPMIGISEHAWNVAQDRMGTQVATAAFALVFEKHSTGEVASPGGYLRGMVEKAGARNLHLEYCFYCRLGGKAT</sequence>
<keyword evidence="3" id="KW-1185">Reference proteome</keyword>
<proteinExistence type="predicted"/>
<dbReference type="Proteomes" id="UP001064087">
    <property type="component" value="Plasmid unnamed3"/>
</dbReference>
<dbReference type="RefSeq" id="WP_263049295.1">
    <property type="nucleotide sequence ID" value="NZ_CP106739.1"/>
</dbReference>
<accession>A0ABY6DH03</accession>
<gene>
    <name evidence="2" type="primary">repC</name>
    <name evidence="2" type="ORF">N7U68_20140</name>
</gene>
<keyword evidence="2" id="KW-0614">Plasmid</keyword>